<dbReference type="InterPro" id="IPR002078">
    <property type="entry name" value="Sigma_54_int"/>
</dbReference>
<evidence type="ECO:0000256" key="2">
    <source>
        <dbReference type="ARBA" id="ARBA00022840"/>
    </source>
</evidence>
<evidence type="ECO:0000256" key="6">
    <source>
        <dbReference type="SAM" id="MobiDB-lite"/>
    </source>
</evidence>
<evidence type="ECO:0000256" key="4">
    <source>
        <dbReference type="ARBA" id="ARBA00023125"/>
    </source>
</evidence>
<organism evidence="8 9">
    <name type="scientific">Schaedlerella arabinosiphila</name>
    <dbReference type="NCBI Taxonomy" id="2044587"/>
    <lineage>
        <taxon>Bacteria</taxon>
        <taxon>Bacillati</taxon>
        <taxon>Bacillota</taxon>
        <taxon>Clostridia</taxon>
        <taxon>Lachnospirales</taxon>
        <taxon>Lachnospiraceae</taxon>
        <taxon>Schaedlerella</taxon>
    </lineage>
</organism>
<dbReference type="PROSITE" id="PS00675">
    <property type="entry name" value="SIGMA54_INTERACT_1"/>
    <property type="match status" value="1"/>
</dbReference>
<dbReference type="GO" id="GO:0005524">
    <property type="term" value="F:ATP binding"/>
    <property type="evidence" value="ECO:0007669"/>
    <property type="project" value="UniProtKB-KW"/>
</dbReference>
<name>A0A426DNC7_9FIRM</name>
<dbReference type="PANTHER" id="PTHR32071">
    <property type="entry name" value="TRANSCRIPTIONAL REGULATORY PROTEIN"/>
    <property type="match status" value="1"/>
</dbReference>
<dbReference type="RefSeq" id="WP_125129402.1">
    <property type="nucleotide sequence ID" value="NZ_RHJS01000002.1"/>
</dbReference>
<dbReference type="PROSITE" id="PS00676">
    <property type="entry name" value="SIGMA54_INTERACT_2"/>
    <property type="match status" value="1"/>
</dbReference>
<keyword evidence="2" id="KW-0067">ATP-binding</keyword>
<evidence type="ECO:0000313" key="9">
    <source>
        <dbReference type="Proteomes" id="UP000274920"/>
    </source>
</evidence>
<dbReference type="InterPro" id="IPR025943">
    <property type="entry name" value="Sigma_54_int_dom_ATP-bd_2"/>
</dbReference>
<dbReference type="FunFam" id="3.40.50.300:FF:000006">
    <property type="entry name" value="DNA-binding transcriptional regulator NtrC"/>
    <property type="match status" value="1"/>
</dbReference>
<dbReference type="PROSITE" id="PS50045">
    <property type="entry name" value="SIGMA54_INTERACT_4"/>
    <property type="match status" value="1"/>
</dbReference>
<feature type="domain" description="Sigma-54 factor interaction" evidence="7">
    <location>
        <begin position="343"/>
        <end position="568"/>
    </location>
</feature>
<dbReference type="SUPFAM" id="SSF55785">
    <property type="entry name" value="PYP-like sensor domain (PAS domain)"/>
    <property type="match status" value="1"/>
</dbReference>
<feature type="region of interest" description="Disordered" evidence="6">
    <location>
        <begin position="596"/>
        <end position="621"/>
    </location>
</feature>
<evidence type="ECO:0000256" key="3">
    <source>
        <dbReference type="ARBA" id="ARBA00023015"/>
    </source>
</evidence>
<evidence type="ECO:0000259" key="7">
    <source>
        <dbReference type="PROSITE" id="PS50045"/>
    </source>
</evidence>
<dbReference type="SMART" id="SM00382">
    <property type="entry name" value="AAA"/>
    <property type="match status" value="1"/>
</dbReference>
<sequence>MNKKRISVVSLDARAGKSYGREVKSLFGDYAEISVYNVQDGSAMGVLPRADLFVVSTDAYGSAEEVARHVPMDCQTMAVEVSFRWSELRKLKELPAGSKVLFVNMTQTMAREAITQLNQFGINHIHLIPFYPGAVLEEDVHMAVTPDEMRYVPEEIETRINLGQRPCTSGMMIEIALRLELEFLLETKPFQEYFRSIATNNYSFDQMFAKSIRLESQFHILMEILEEGVIGVNERGEIFACSHHAEEITRVSGPLIMGKRCEKVFPYLDFSKCLREKSRTKVQMKKINGVNVSVEIVPVLRQDACVGAFAILQRYHDMEVRQDELRKQLQHKGHYAKYNFDDIVGTSRAILHAKEILKRMAASESPVLLIGETGTGKELFAHALHQASRRKKEPFVAINVAAFPENLLESELFGYEEGAFTGARKGGRPGLLEAAHKGTLFLDEVEGMSPMLQVKLLRVLQERELMRVGGSRVISIDVRIVAATNESLEQKVDEGSFRRDLYYRLNTLPIMIPPLCRRDDDLFLLIDHFKDELGGQFALTEPIRDFLKNYSWPGNIRELRNVVEYFIYTGHRQITMEDLPPTVWNHRQPKLRPVMAPLSPVSPCPPAGHEQEEPGPYGSPGGRPRTDTFWFVLGELYAASEEGSFVGREKLLSKARESHIPTSQQEIRAILTEMSEQGLARVSRGRGGSRLTLEGRGLWESRRDGWK</sequence>
<dbReference type="Pfam" id="PF25601">
    <property type="entry name" value="AAA_lid_14"/>
    <property type="match status" value="1"/>
</dbReference>
<dbReference type="Gene3D" id="3.30.450.20">
    <property type="entry name" value="PAS domain"/>
    <property type="match status" value="1"/>
</dbReference>
<dbReference type="InterPro" id="IPR027417">
    <property type="entry name" value="P-loop_NTPase"/>
</dbReference>
<proteinExistence type="predicted"/>
<dbReference type="Proteomes" id="UP000274920">
    <property type="component" value="Unassembled WGS sequence"/>
</dbReference>
<dbReference type="InterPro" id="IPR003593">
    <property type="entry name" value="AAA+_ATPase"/>
</dbReference>
<evidence type="ECO:0000256" key="5">
    <source>
        <dbReference type="ARBA" id="ARBA00023163"/>
    </source>
</evidence>
<dbReference type="GO" id="GO:0003677">
    <property type="term" value="F:DNA binding"/>
    <property type="evidence" value="ECO:0007669"/>
    <property type="project" value="UniProtKB-KW"/>
</dbReference>
<protein>
    <submittedName>
        <fullName evidence="8">AAA family ATPase</fullName>
    </submittedName>
</protein>
<keyword evidence="3" id="KW-0805">Transcription regulation</keyword>
<dbReference type="InterPro" id="IPR025662">
    <property type="entry name" value="Sigma_54_int_dom_ATP-bd_1"/>
</dbReference>
<dbReference type="AlphaFoldDB" id="A0A426DNC7"/>
<evidence type="ECO:0000256" key="1">
    <source>
        <dbReference type="ARBA" id="ARBA00022741"/>
    </source>
</evidence>
<dbReference type="Gene3D" id="1.10.8.60">
    <property type="match status" value="1"/>
</dbReference>
<dbReference type="CDD" id="cd00009">
    <property type="entry name" value="AAA"/>
    <property type="match status" value="1"/>
</dbReference>
<keyword evidence="9" id="KW-1185">Reference proteome</keyword>
<dbReference type="Gene3D" id="3.40.50.300">
    <property type="entry name" value="P-loop containing nucleotide triphosphate hydrolases"/>
    <property type="match status" value="1"/>
</dbReference>
<evidence type="ECO:0000313" key="8">
    <source>
        <dbReference type="EMBL" id="RRK34246.1"/>
    </source>
</evidence>
<accession>A0A426DNC7</accession>
<dbReference type="InterPro" id="IPR058031">
    <property type="entry name" value="AAA_lid_NorR"/>
</dbReference>
<dbReference type="InterPro" id="IPR025944">
    <property type="entry name" value="Sigma_54_int_dom_CS"/>
</dbReference>
<keyword evidence="4" id="KW-0238">DNA-binding</keyword>
<dbReference type="EMBL" id="RHJS01000002">
    <property type="protein sequence ID" value="RRK34246.1"/>
    <property type="molecule type" value="Genomic_DNA"/>
</dbReference>
<reference evidence="8" key="1">
    <citation type="submission" date="2018-10" db="EMBL/GenBank/DDBJ databases">
        <title>Schaedlerella arabinophila gen. nov. sp. nov., isolated from the mouse intestinal tract and comparative analysis with the genome of the closely related altered Schaedler flora strain ASF502.</title>
        <authorList>
            <person name="Miyake S."/>
            <person name="Soh M."/>
            <person name="Seedorf H."/>
        </authorList>
    </citation>
    <scope>NUCLEOTIDE SEQUENCE [LARGE SCALE GENOMIC DNA]</scope>
    <source>
        <strain evidence="8">DSM 106076</strain>
    </source>
</reference>
<dbReference type="SUPFAM" id="SSF52540">
    <property type="entry name" value="P-loop containing nucleoside triphosphate hydrolases"/>
    <property type="match status" value="1"/>
</dbReference>
<dbReference type="PROSITE" id="PS00688">
    <property type="entry name" value="SIGMA54_INTERACT_3"/>
    <property type="match status" value="1"/>
</dbReference>
<keyword evidence="1" id="KW-0547">Nucleotide-binding</keyword>
<dbReference type="PANTHER" id="PTHR32071:SF57">
    <property type="entry name" value="C4-DICARBOXYLATE TRANSPORT TRANSCRIPTIONAL REGULATORY PROTEIN DCTD"/>
    <property type="match status" value="1"/>
</dbReference>
<dbReference type="InterPro" id="IPR035965">
    <property type="entry name" value="PAS-like_dom_sf"/>
</dbReference>
<gene>
    <name evidence="8" type="ORF">EBB54_25115</name>
</gene>
<keyword evidence="5" id="KW-0804">Transcription</keyword>
<dbReference type="Pfam" id="PF00158">
    <property type="entry name" value="Sigma54_activat"/>
    <property type="match status" value="1"/>
</dbReference>
<comment type="caution">
    <text evidence="8">The sequence shown here is derived from an EMBL/GenBank/DDBJ whole genome shotgun (WGS) entry which is preliminary data.</text>
</comment>
<dbReference type="GO" id="GO:0006355">
    <property type="term" value="P:regulation of DNA-templated transcription"/>
    <property type="evidence" value="ECO:0007669"/>
    <property type="project" value="InterPro"/>
</dbReference>